<gene>
    <name evidence="4" type="ORF">BSZ32_02755</name>
</gene>
<keyword evidence="5" id="KW-1185">Reference proteome</keyword>
<dbReference type="InterPro" id="IPR011629">
    <property type="entry name" value="CobW-like_C"/>
</dbReference>
<dbReference type="OrthoDB" id="9808822at2"/>
<dbReference type="Pfam" id="PF02492">
    <property type="entry name" value="cobW"/>
    <property type="match status" value="1"/>
</dbReference>
<comment type="function">
    <text evidence="1">Zinc chaperone that directly transfers zinc cofactor to target proteins, thereby activating them. Zinc is transferred from the CXCC motif in the GTPase domain to the zinc binding site in target proteins in a process requiring GTP hydrolysis.</text>
</comment>
<feature type="domain" description="CobW/HypB/UreG nucleotide-binding" evidence="2">
    <location>
        <begin position="20"/>
        <end position="178"/>
    </location>
</feature>
<evidence type="ECO:0000313" key="5">
    <source>
        <dbReference type="Proteomes" id="UP000239907"/>
    </source>
</evidence>
<dbReference type="InterPro" id="IPR051316">
    <property type="entry name" value="Zinc-reg_GTPase_activator"/>
</dbReference>
<comment type="caution">
    <text evidence="4">The sequence shown here is derived from an EMBL/GenBank/DDBJ whole genome shotgun (WGS) entry which is preliminary data.</text>
</comment>
<evidence type="ECO:0000259" key="3">
    <source>
        <dbReference type="Pfam" id="PF07683"/>
    </source>
</evidence>
<evidence type="ECO:0000256" key="1">
    <source>
        <dbReference type="ARBA" id="ARBA00045658"/>
    </source>
</evidence>
<reference evidence="4 5" key="1">
    <citation type="submission" date="2016-12" db="EMBL/GenBank/DDBJ databases">
        <title>Study of bacterial adaptation to deep sea.</title>
        <authorList>
            <person name="Song J."/>
            <person name="Yoshizawa S."/>
            <person name="Kogure K."/>
        </authorList>
    </citation>
    <scope>NUCLEOTIDE SEQUENCE [LARGE SCALE GENOMIC DNA]</scope>
    <source>
        <strain evidence="4 5">SAORIC-165</strain>
    </source>
</reference>
<evidence type="ECO:0008006" key="6">
    <source>
        <dbReference type="Google" id="ProtNLM"/>
    </source>
</evidence>
<dbReference type="RefSeq" id="WP_105042008.1">
    <property type="nucleotide sequence ID" value="NZ_MQWA01000001.1"/>
</dbReference>
<dbReference type="SUPFAM" id="SSF52540">
    <property type="entry name" value="P-loop containing nucleoside triphosphate hydrolases"/>
    <property type="match status" value="1"/>
</dbReference>
<sequence length="347" mass="38830">MLKAIQNDSTGLPAVVCVRPMLMLTGFLGAGKTTLLRIILDELTRRGRLCDVILNDRENADIDRETLRDHTDSVAALTGSCVCCEGIDELYDMILKLSKSENHALIVELNGTADPLPLQEGFTLLEKKFLLHPRWQVCVVDARHFGQRDQFKALETLQLETASHYYLSHMEDLSEDEEYDLVLKVASVNAHASRVSALILADYLVLAISKNKRQRLAMGDLAPQLYGGKVAEWNKSAQMHGRHYLAHEFTGCNIVFPEAVEESQVLSWMEKLPESVIRAKALITLSSEPDIRYLYERVGMKVSPRPIPVRSVSQAPCSGIFVGADLDPNVILQHTREALNPNCYFAK</sequence>
<dbReference type="PANTHER" id="PTHR13748">
    <property type="entry name" value="COBW-RELATED"/>
    <property type="match status" value="1"/>
</dbReference>
<dbReference type="EMBL" id="MQWA01000001">
    <property type="protein sequence ID" value="PQJ27519.1"/>
    <property type="molecule type" value="Genomic_DNA"/>
</dbReference>
<dbReference type="Pfam" id="PF07683">
    <property type="entry name" value="CobW_C"/>
    <property type="match status" value="1"/>
</dbReference>
<dbReference type="GO" id="GO:0005737">
    <property type="term" value="C:cytoplasm"/>
    <property type="evidence" value="ECO:0007669"/>
    <property type="project" value="TreeGrafter"/>
</dbReference>
<organism evidence="4 5">
    <name type="scientific">Rubritalea profundi</name>
    <dbReference type="NCBI Taxonomy" id="1658618"/>
    <lineage>
        <taxon>Bacteria</taxon>
        <taxon>Pseudomonadati</taxon>
        <taxon>Verrucomicrobiota</taxon>
        <taxon>Verrucomicrobiia</taxon>
        <taxon>Verrucomicrobiales</taxon>
        <taxon>Rubritaleaceae</taxon>
        <taxon>Rubritalea</taxon>
    </lineage>
</organism>
<dbReference type="PANTHER" id="PTHR13748:SF62">
    <property type="entry name" value="COBW DOMAIN-CONTAINING PROTEIN"/>
    <property type="match status" value="1"/>
</dbReference>
<dbReference type="InterPro" id="IPR003495">
    <property type="entry name" value="CobW/HypB/UreG_nucleotide-bd"/>
</dbReference>
<dbReference type="SUPFAM" id="SSF90002">
    <property type="entry name" value="Hypothetical protein YjiA, C-terminal domain"/>
    <property type="match status" value="1"/>
</dbReference>
<evidence type="ECO:0000313" key="4">
    <source>
        <dbReference type="EMBL" id="PQJ27519.1"/>
    </source>
</evidence>
<dbReference type="AlphaFoldDB" id="A0A2S7TXR9"/>
<dbReference type="InterPro" id="IPR027417">
    <property type="entry name" value="P-loop_NTPase"/>
</dbReference>
<dbReference type="Proteomes" id="UP000239907">
    <property type="component" value="Unassembled WGS sequence"/>
</dbReference>
<evidence type="ECO:0000259" key="2">
    <source>
        <dbReference type="Pfam" id="PF02492"/>
    </source>
</evidence>
<dbReference type="Gene3D" id="3.40.50.300">
    <property type="entry name" value="P-loop containing nucleotide triphosphate hydrolases"/>
    <property type="match status" value="1"/>
</dbReference>
<proteinExistence type="predicted"/>
<accession>A0A2S7TXR9</accession>
<feature type="domain" description="CobW C-terminal" evidence="3">
    <location>
        <begin position="252"/>
        <end position="334"/>
    </location>
</feature>
<name>A0A2S7TXR9_9BACT</name>
<protein>
    <recommendedName>
        <fullName evidence="6">CobW/HypB/UreG nucleotide-binding domain-containing protein</fullName>
    </recommendedName>
</protein>